<feature type="domain" description="dTDP-4-dehydro-6-deoxy-alpha-D-glucopyranose 2,3-dehydratase" evidence="1">
    <location>
        <begin position="33"/>
        <end position="235"/>
    </location>
</feature>
<accession>A0A8J3VIP2</accession>
<comment type="caution">
    <text evidence="2">The sequence shown here is derived from an EMBL/GenBank/DDBJ whole genome shotgun (WGS) entry which is preliminary data.</text>
</comment>
<dbReference type="InterPro" id="IPR038153">
    <property type="entry name" value="EvaA-like_sf"/>
</dbReference>
<evidence type="ECO:0000313" key="2">
    <source>
        <dbReference type="EMBL" id="GIH07602.1"/>
    </source>
</evidence>
<dbReference type="Gene3D" id="3.90.79.40">
    <property type="entry name" value="EvaA sugar 2,3-dehydratase subunit"/>
    <property type="match status" value="2"/>
</dbReference>
<dbReference type="Pfam" id="PF03559">
    <property type="entry name" value="Hexose_dehydrat"/>
    <property type="match status" value="2"/>
</dbReference>
<feature type="domain" description="dTDP-4-dehydro-6-deoxy-alpha-D-glucopyranose 2,3-dehydratase" evidence="1">
    <location>
        <begin position="268"/>
        <end position="470"/>
    </location>
</feature>
<dbReference type="InterPro" id="IPR005212">
    <property type="entry name" value="EvaA-like"/>
</dbReference>
<name>A0A8J3VIP2_9ACTN</name>
<protein>
    <submittedName>
        <fullName evidence="2">NDP-hexose 2,3-dehydratase</fullName>
    </submittedName>
</protein>
<keyword evidence="3" id="KW-1185">Reference proteome</keyword>
<dbReference type="EMBL" id="BONY01000038">
    <property type="protein sequence ID" value="GIH07602.1"/>
    <property type="molecule type" value="Genomic_DNA"/>
</dbReference>
<reference evidence="2" key="1">
    <citation type="submission" date="2021-01" db="EMBL/GenBank/DDBJ databases">
        <title>Whole genome shotgun sequence of Rhizocola hellebori NBRC 109834.</title>
        <authorList>
            <person name="Komaki H."/>
            <person name="Tamura T."/>
        </authorList>
    </citation>
    <scope>NUCLEOTIDE SEQUENCE</scope>
    <source>
        <strain evidence="2">NBRC 109834</strain>
    </source>
</reference>
<evidence type="ECO:0000259" key="1">
    <source>
        <dbReference type="Pfam" id="PF03559"/>
    </source>
</evidence>
<sequence length="474" mass="54043">MKLDVLRPREDIDLPARLAESVEARDGVQVTLKQFDTWFAQRRRANDFEMVRIPFSELDGWSFAEDTGNLGHKSGGFFSVEGLRVLSWTGPIREWHQPIINQAETGMLGIVIKEFDGVLHCLMQAKMEPGNPNLVQLAPTVQATRSNYTRVHKGSAVRYLEYFVGPDRGNIIVDVLQSEHGSWFYRKKNRNMVVEITDDVPLHEDFCWLTFGQINELMKRNNVINMDARTVLSCVPPPKVRVPEDADGFQQALAASRDRRAGALHTSAEVMSWFSTQRSLYELEISRMPLKDVPHWHRTDKEIARADGKYFSVVAVSVHAENREVSSWTQPLFEPRGHGLVAFVLKNFGGVLHVLVNARMEGGFTDAVELGPTVQCIPWNYDDYEGADRPYLLDYVQTIDPKWIRYEAVHSEEGGRFLNAESRYLIVEADDRLPYDIPADYNWLTLGQLTDLLRHGHYVNVQARTLVTCLKALS</sequence>
<dbReference type="AlphaFoldDB" id="A0A8J3VIP2"/>
<proteinExistence type="predicted"/>
<dbReference type="Proteomes" id="UP000612899">
    <property type="component" value="Unassembled WGS sequence"/>
</dbReference>
<dbReference type="RefSeq" id="WP_203911385.1">
    <property type="nucleotide sequence ID" value="NZ_BONY01000038.1"/>
</dbReference>
<organism evidence="2 3">
    <name type="scientific">Rhizocola hellebori</name>
    <dbReference type="NCBI Taxonomy" id="1392758"/>
    <lineage>
        <taxon>Bacteria</taxon>
        <taxon>Bacillati</taxon>
        <taxon>Actinomycetota</taxon>
        <taxon>Actinomycetes</taxon>
        <taxon>Micromonosporales</taxon>
        <taxon>Micromonosporaceae</taxon>
        <taxon>Rhizocola</taxon>
    </lineage>
</organism>
<dbReference type="GO" id="GO:0016829">
    <property type="term" value="F:lyase activity"/>
    <property type="evidence" value="ECO:0007669"/>
    <property type="project" value="InterPro"/>
</dbReference>
<gene>
    <name evidence="2" type="ORF">Rhe02_56690</name>
</gene>
<evidence type="ECO:0000313" key="3">
    <source>
        <dbReference type="Proteomes" id="UP000612899"/>
    </source>
</evidence>